<dbReference type="GO" id="GO:0051087">
    <property type="term" value="F:protein-folding chaperone binding"/>
    <property type="evidence" value="ECO:0007669"/>
    <property type="project" value="TreeGrafter"/>
</dbReference>
<feature type="region of interest" description="Disordered" evidence="16">
    <location>
        <begin position="1"/>
        <end position="22"/>
    </location>
</feature>
<dbReference type="GO" id="GO:0000082">
    <property type="term" value="P:G1/S transition of mitotic cell cycle"/>
    <property type="evidence" value="ECO:0007669"/>
    <property type="project" value="TreeGrafter"/>
</dbReference>
<dbReference type="InterPro" id="IPR044898">
    <property type="entry name" value="CDI_dom_sf"/>
</dbReference>
<feature type="domain" description="Cyclin-dependent kinase inhibitor" evidence="17">
    <location>
        <begin position="31"/>
        <end position="79"/>
    </location>
</feature>
<dbReference type="GO" id="GO:0045930">
    <property type="term" value="P:negative regulation of mitotic cell cycle"/>
    <property type="evidence" value="ECO:0007669"/>
    <property type="project" value="TreeGrafter"/>
</dbReference>
<feature type="non-terminal residue" evidence="18">
    <location>
        <position position="1"/>
    </location>
</feature>
<name>A0A7L2KRG3_9PASS</name>
<reference evidence="18 19" key="1">
    <citation type="submission" date="2019-09" db="EMBL/GenBank/DDBJ databases">
        <title>Bird 10,000 Genomes (B10K) Project - Family phase.</title>
        <authorList>
            <person name="Zhang G."/>
        </authorList>
    </citation>
    <scope>NUCLEOTIDE SEQUENCE [LARGE SCALE GENOMIC DNA]</scope>
    <source>
        <strain evidence="18">B10K-DU-001-36</strain>
        <tissue evidence="18">Muscle</tissue>
    </source>
</reference>
<evidence type="ECO:0000256" key="2">
    <source>
        <dbReference type="ARBA" id="ARBA00004177"/>
    </source>
</evidence>
<keyword evidence="10" id="KW-0649">Protein kinase inhibitor</keyword>
<dbReference type="GO" id="GO:1901990">
    <property type="term" value="P:regulation of mitotic cell cycle phase transition"/>
    <property type="evidence" value="ECO:0007669"/>
    <property type="project" value="UniProtKB-ARBA"/>
</dbReference>
<evidence type="ECO:0000256" key="6">
    <source>
        <dbReference type="ARBA" id="ARBA00022490"/>
    </source>
</evidence>
<keyword evidence="6" id="KW-0963">Cytoplasm</keyword>
<dbReference type="AlphaFoldDB" id="A0A7L2KRG3"/>
<dbReference type="GO" id="GO:0005829">
    <property type="term" value="C:cytosol"/>
    <property type="evidence" value="ECO:0007669"/>
    <property type="project" value="UniProtKB-ARBA"/>
</dbReference>
<dbReference type="PANTHER" id="PTHR10265:SF9">
    <property type="entry name" value="CYCLIN-DEPENDENT KINASE INHIBITOR 1B"/>
    <property type="match status" value="1"/>
</dbReference>
<evidence type="ECO:0000256" key="11">
    <source>
        <dbReference type="ARBA" id="ARBA00023242"/>
    </source>
</evidence>
<dbReference type="GO" id="GO:0007165">
    <property type="term" value="P:signal transduction"/>
    <property type="evidence" value="ECO:0007669"/>
    <property type="project" value="UniProtKB-ARBA"/>
</dbReference>
<keyword evidence="7" id="KW-0597">Phosphoprotein</keyword>
<feature type="compositionally biased region" description="Polar residues" evidence="16">
    <location>
        <begin position="1"/>
        <end position="11"/>
    </location>
</feature>
<dbReference type="GO" id="GO:0005768">
    <property type="term" value="C:endosome"/>
    <property type="evidence" value="ECO:0007669"/>
    <property type="project" value="UniProtKB-SubCell"/>
</dbReference>
<evidence type="ECO:0000313" key="19">
    <source>
        <dbReference type="Proteomes" id="UP000549157"/>
    </source>
</evidence>
<dbReference type="GO" id="GO:0005634">
    <property type="term" value="C:nucleus"/>
    <property type="evidence" value="ECO:0007669"/>
    <property type="project" value="UniProtKB-SubCell"/>
</dbReference>
<dbReference type="InterPro" id="IPR003175">
    <property type="entry name" value="CDI_dom"/>
</dbReference>
<keyword evidence="8" id="KW-0967">Endosome</keyword>
<dbReference type="GO" id="GO:0008285">
    <property type="term" value="P:negative regulation of cell population proliferation"/>
    <property type="evidence" value="ECO:0007669"/>
    <property type="project" value="UniProtKB-ARBA"/>
</dbReference>
<dbReference type="GO" id="GO:0012501">
    <property type="term" value="P:programmed cell death"/>
    <property type="evidence" value="ECO:0007669"/>
    <property type="project" value="UniProtKB-ARBA"/>
</dbReference>
<evidence type="ECO:0000313" key="18">
    <source>
        <dbReference type="EMBL" id="NXR37913.1"/>
    </source>
</evidence>
<gene>
    <name evidence="18" type="primary">Cdkn1b</name>
    <name evidence="18" type="ORF">ZOSHYP_R04172</name>
</gene>
<proteinExistence type="inferred from homology"/>
<dbReference type="GO" id="GO:0030332">
    <property type="term" value="F:cyclin binding"/>
    <property type="evidence" value="ECO:0007669"/>
    <property type="project" value="UniProtKB-ARBA"/>
</dbReference>
<evidence type="ECO:0000256" key="15">
    <source>
        <dbReference type="ARBA" id="ARBA00045727"/>
    </source>
</evidence>
<dbReference type="EMBL" id="VWYL01019838">
    <property type="protein sequence ID" value="NXR37913.1"/>
    <property type="molecule type" value="Genomic_DNA"/>
</dbReference>
<evidence type="ECO:0000256" key="3">
    <source>
        <dbReference type="ARBA" id="ARBA00004496"/>
    </source>
</evidence>
<dbReference type="PANTHER" id="PTHR10265">
    <property type="entry name" value="CYCLIN-DEPENDENT KINASE INHIBITOR 1"/>
    <property type="match status" value="1"/>
</dbReference>
<keyword evidence="11" id="KW-0539">Nucleus</keyword>
<evidence type="ECO:0000256" key="16">
    <source>
        <dbReference type="SAM" id="MobiDB-lite"/>
    </source>
</evidence>
<evidence type="ECO:0000256" key="9">
    <source>
        <dbReference type="ARBA" id="ARBA00022843"/>
    </source>
</evidence>
<evidence type="ECO:0000256" key="8">
    <source>
        <dbReference type="ARBA" id="ARBA00022753"/>
    </source>
</evidence>
<comment type="caution">
    <text evidence="18">The sequence shown here is derived from an EMBL/GenBank/DDBJ whole genome shotgun (WGS) entry which is preliminary data.</text>
</comment>
<organism evidence="18 19">
    <name type="scientific">Zosterops hypoxanthus</name>
    <dbReference type="NCBI Taxonomy" id="2485327"/>
    <lineage>
        <taxon>Eukaryota</taxon>
        <taxon>Metazoa</taxon>
        <taxon>Chordata</taxon>
        <taxon>Craniata</taxon>
        <taxon>Vertebrata</taxon>
        <taxon>Euteleostomi</taxon>
        <taxon>Archelosauria</taxon>
        <taxon>Archosauria</taxon>
        <taxon>Dinosauria</taxon>
        <taxon>Saurischia</taxon>
        <taxon>Theropoda</taxon>
        <taxon>Coelurosauria</taxon>
        <taxon>Aves</taxon>
        <taxon>Neognathae</taxon>
        <taxon>Neoaves</taxon>
        <taxon>Telluraves</taxon>
        <taxon>Australaves</taxon>
        <taxon>Passeriformes</taxon>
        <taxon>Sylvioidea</taxon>
        <taxon>Zosteropidae</taxon>
        <taxon>Zosterops</taxon>
    </lineage>
</organism>
<keyword evidence="19" id="KW-1185">Reference proteome</keyword>
<comment type="similarity">
    <text evidence="4">Belongs to the CDI family.</text>
</comment>
<dbReference type="FunFam" id="4.10.365.10:FF:000001">
    <property type="entry name" value="Cyclin-dependent kinase inhibitor 1B"/>
    <property type="match status" value="1"/>
</dbReference>
<dbReference type="Proteomes" id="UP000549157">
    <property type="component" value="Unassembled WGS sequence"/>
</dbReference>
<evidence type="ECO:0000256" key="5">
    <source>
        <dbReference type="ARBA" id="ARBA00014547"/>
    </source>
</evidence>
<evidence type="ECO:0000256" key="12">
    <source>
        <dbReference type="ARBA" id="ARBA00023306"/>
    </source>
</evidence>
<dbReference type="Pfam" id="PF02234">
    <property type="entry name" value="CDI"/>
    <property type="match status" value="1"/>
</dbReference>
<dbReference type="Gene3D" id="4.10.365.10">
    <property type="entry name" value="p27"/>
    <property type="match status" value="1"/>
</dbReference>
<keyword evidence="9" id="KW-0832">Ubl conjugation</keyword>
<sequence length="198" mass="22127">MSNVRISNGSPTLERMEARQAEYPKPSACRNLFGPVNHEELNRDLNRHLQEMEEAYRRKWNFDFQNHRPLEGRYEWQAVEKGSSPDFYFRPPRLRKAACKSAGRQSLDVNGNCQTALCGGSQGISEDTGCVAPKTDVSGARTDLAEQCTAQRKRPAADDSSPQNKRANTTEEEVSEDSPSASSVEQTPKKSSPGRHQT</sequence>
<evidence type="ECO:0000256" key="1">
    <source>
        <dbReference type="ARBA" id="ARBA00004123"/>
    </source>
</evidence>
<dbReference type="OrthoDB" id="6373236at2759"/>
<keyword evidence="12" id="KW-0131">Cell cycle</keyword>
<dbReference type="GO" id="GO:0004861">
    <property type="term" value="F:cyclin-dependent protein serine/threonine kinase inhibitor activity"/>
    <property type="evidence" value="ECO:0007669"/>
    <property type="project" value="InterPro"/>
</dbReference>
<evidence type="ECO:0000256" key="10">
    <source>
        <dbReference type="ARBA" id="ARBA00023013"/>
    </source>
</evidence>
<protein>
    <recommendedName>
        <fullName evidence="5">Cyclin-dependent kinase inhibitor 1B</fullName>
    </recommendedName>
    <alternativeName>
        <fullName evidence="14">Cyclin-dependent kinase inhibitor p27</fullName>
    </alternativeName>
    <alternativeName>
        <fullName evidence="13">p27Kip1</fullName>
    </alternativeName>
</protein>
<feature type="region of interest" description="Disordered" evidence="16">
    <location>
        <begin position="142"/>
        <end position="198"/>
    </location>
</feature>
<feature type="non-terminal residue" evidence="18">
    <location>
        <position position="198"/>
    </location>
</feature>
<feature type="compositionally biased region" description="Polar residues" evidence="16">
    <location>
        <begin position="177"/>
        <end position="198"/>
    </location>
</feature>
<evidence type="ECO:0000256" key="14">
    <source>
        <dbReference type="ARBA" id="ARBA00031925"/>
    </source>
</evidence>
<dbReference type="GO" id="GO:0045926">
    <property type="term" value="P:negative regulation of growth"/>
    <property type="evidence" value="ECO:0007669"/>
    <property type="project" value="UniProtKB-ARBA"/>
</dbReference>
<accession>A0A7L2KRG3</accession>
<comment type="function">
    <text evidence="15">Important regulator of cell cycle progression. Inhibits the kinase activity of CDK2 bound to cyclin A, but has little inhibitory activity on CDK2 bound to SPDYA. Involved in G1 arrest. Potent inhibitor of cyclin E- and cyclin A-CDK2 complexes. Forms a complex with cyclin type D-CDK4 complexes and is involved in the assembly, stability, and modulation of CCND1-CDK4 complex activation. Acts either as an inhibitor or an activator of cyclin type D-CDK4 complexes depending on its phosphorylation state and/or stoichometry.</text>
</comment>
<evidence type="ECO:0000256" key="7">
    <source>
        <dbReference type="ARBA" id="ARBA00022553"/>
    </source>
</evidence>
<evidence type="ECO:0000259" key="17">
    <source>
        <dbReference type="Pfam" id="PF02234"/>
    </source>
</evidence>
<comment type="subcellular location">
    <subcellularLocation>
        <location evidence="3">Cytoplasm</location>
    </subcellularLocation>
    <subcellularLocation>
        <location evidence="2">Endosome</location>
    </subcellularLocation>
    <subcellularLocation>
        <location evidence="1">Nucleus</location>
    </subcellularLocation>
</comment>
<evidence type="ECO:0000256" key="4">
    <source>
        <dbReference type="ARBA" id="ARBA00006726"/>
    </source>
</evidence>
<evidence type="ECO:0000256" key="13">
    <source>
        <dbReference type="ARBA" id="ARBA00031903"/>
    </source>
</evidence>